<name>A0A195BV26_9HYME</name>
<dbReference type="EMBL" id="KQ976403">
    <property type="protein sequence ID" value="KYM92110.1"/>
    <property type="molecule type" value="Genomic_DNA"/>
</dbReference>
<evidence type="ECO:0000313" key="2">
    <source>
        <dbReference type="Proteomes" id="UP000078540"/>
    </source>
</evidence>
<protein>
    <submittedName>
        <fullName evidence="1">Uncharacterized protein</fullName>
    </submittedName>
</protein>
<organism evidence="1 2">
    <name type="scientific">Atta colombica</name>
    <dbReference type="NCBI Taxonomy" id="520822"/>
    <lineage>
        <taxon>Eukaryota</taxon>
        <taxon>Metazoa</taxon>
        <taxon>Ecdysozoa</taxon>
        <taxon>Arthropoda</taxon>
        <taxon>Hexapoda</taxon>
        <taxon>Insecta</taxon>
        <taxon>Pterygota</taxon>
        <taxon>Neoptera</taxon>
        <taxon>Endopterygota</taxon>
        <taxon>Hymenoptera</taxon>
        <taxon>Apocrita</taxon>
        <taxon>Aculeata</taxon>
        <taxon>Formicoidea</taxon>
        <taxon>Formicidae</taxon>
        <taxon>Myrmicinae</taxon>
        <taxon>Atta</taxon>
    </lineage>
</organism>
<dbReference type="Proteomes" id="UP000078540">
    <property type="component" value="Unassembled WGS sequence"/>
</dbReference>
<gene>
    <name evidence="1" type="ORF">ALC53_01173</name>
</gene>
<sequence length="117" mass="13102">MFVQQDTLYISCVIMLAAEIEFGGTVPESARAEASSRESMTYRVRDSKVRNGNSSTCLQHVWLSSKEVGKRTGNNRHGRKFVQAVKIEALASRQTRYYAQKSTLPPITLIADTCSRD</sequence>
<proteinExistence type="predicted"/>
<keyword evidence="2" id="KW-1185">Reference proteome</keyword>
<accession>A0A195BV26</accession>
<reference evidence="1 2" key="1">
    <citation type="submission" date="2015-09" db="EMBL/GenBank/DDBJ databases">
        <title>Atta colombica WGS genome.</title>
        <authorList>
            <person name="Nygaard S."/>
            <person name="Hu H."/>
            <person name="Boomsma J."/>
            <person name="Zhang G."/>
        </authorList>
    </citation>
    <scope>NUCLEOTIDE SEQUENCE [LARGE SCALE GENOMIC DNA]</scope>
    <source>
        <strain evidence="1">Treedump-2</strain>
        <tissue evidence="1">Whole body</tissue>
    </source>
</reference>
<evidence type="ECO:0000313" key="1">
    <source>
        <dbReference type="EMBL" id="KYM92110.1"/>
    </source>
</evidence>
<dbReference type="AlphaFoldDB" id="A0A195BV26"/>